<dbReference type="InterPro" id="IPR022745">
    <property type="entry name" value="eIF4G1_eIF4E-bd"/>
</dbReference>
<feature type="domain" description="Eukaryotic translation initiation factor 4G1 eIF4E-binding" evidence="2">
    <location>
        <begin position="2"/>
        <end position="35"/>
    </location>
</feature>
<feature type="compositionally biased region" description="Basic and acidic residues" evidence="1">
    <location>
        <begin position="116"/>
        <end position="136"/>
    </location>
</feature>
<feature type="compositionally biased region" description="Polar residues" evidence="1">
    <location>
        <begin position="85"/>
        <end position="112"/>
    </location>
</feature>
<keyword evidence="4" id="KW-1185">Reference proteome</keyword>
<name>A0A0C9XTX6_9AGAR</name>
<evidence type="ECO:0000313" key="4">
    <source>
        <dbReference type="Proteomes" id="UP000054477"/>
    </source>
</evidence>
<feature type="region of interest" description="Disordered" evidence="1">
    <location>
        <begin position="310"/>
        <end position="377"/>
    </location>
</feature>
<dbReference type="Gene3D" id="1.20.970.30">
    <property type="entry name" value="eIF4G, eIF4E-binding domain"/>
    <property type="match status" value="1"/>
</dbReference>
<feature type="compositionally biased region" description="Low complexity" evidence="1">
    <location>
        <begin position="69"/>
        <end position="84"/>
    </location>
</feature>
<protein>
    <recommendedName>
        <fullName evidence="2">Eukaryotic translation initiation factor 4G1 eIF4E-binding domain-containing protein</fullName>
    </recommendedName>
</protein>
<reference evidence="4" key="2">
    <citation type="submission" date="2015-01" db="EMBL/GenBank/DDBJ databases">
        <title>Evolutionary Origins and Diversification of the Mycorrhizal Mutualists.</title>
        <authorList>
            <consortium name="DOE Joint Genome Institute"/>
            <consortium name="Mycorrhizal Genomics Consortium"/>
            <person name="Kohler A."/>
            <person name="Kuo A."/>
            <person name="Nagy L.G."/>
            <person name="Floudas D."/>
            <person name="Copeland A."/>
            <person name="Barry K.W."/>
            <person name="Cichocki N."/>
            <person name="Veneault-Fourrey C."/>
            <person name="LaButti K."/>
            <person name="Lindquist E.A."/>
            <person name="Lipzen A."/>
            <person name="Lundell T."/>
            <person name="Morin E."/>
            <person name="Murat C."/>
            <person name="Riley R."/>
            <person name="Ohm R."/>
            <person name="Sun H."/>
            <person name="Tunlid A."/>
            <person name="Henrissat B."/>
            <person name="Grigoriev I.V."/>
            <person name="Hibbett D.S."/>
            <person name="Martin F."/>
        </authorList>
    </citation>
    <scope>NUCLEOTIDE SEQUENCE [LARGE SCALE GENOMIC DNA]</scope>
    <source>
        <strain evidence="4">LaAM-08-1</strain>
    </source>
</reference>
<dbReference type="OrthoDB" id="514777at2759"/>
<evidence type="ECO:0000259" key="2">
    <source>
        <dbReference type="Pfam" id="PF12152"/>
    </source>
</evidence>
<reference evidence="3 4" key="1">
    <citation type="submission" date="2014-04" db="EMBL/GenBank/DDBJ databases">
        <authorList>
            <consortium name="DOE Joint Genome Institute"/>
            <person name="Kuo A."/>
            <person name="Kohler A."/>
            <person name="Nagy L.G."/>
            <person name="Floudas D."/>
            <person name="Copeland A."/>
            <person name="Barry K.W."/>
            <person name="Cichocki N."/>
            <person name="Veneault-Fourrey C."/>
            <person name="LaButti K."/>
            <person name="Lindquist E.A."/>
            <person name="Lipzen A."/>
            <person name="Lundell T."/>
            <person name="Morin E."/>
            <person name="Murat C."/>
            <person name="Sun H."/>
            <person name="Tunlid A."/>
            <person name="Henrissat B."/>
            <person name="Grigoriev I.V."/>
            <person name="Hibbett D.S."/>
            <person name="Martin F."/>
            <person name="Nordberg H.P."/>
            <person name="Cantor M.N."/>
            <person name="Hua S.X."/>
        </authorList>
    </citation>
    <scope>NUCLEOTIDE SEQUENCE [LARGE SCALE GENOMIC DNA]</scope>
    <source>
        <strain evidence="3 4">LaAM-08-1</strain>
    </source>
</reference>
<dbReference type="EMBL" id="KN838611">
    <property type="protein sequence ID" value="KIK01162.1"/>
    <property type="molecule type" value="Genomic_DNA"/>
</dbReference>
<evidence type="ECO:0000313" key="3">
    <source>
        <dbReference type="EMBL" id="KIK01162.1"/>
    </source>
</evidence>
<feature type="compositionally biased region" description="Basic residues" evidence="1">
    <location>
        <begin position="358"/>
        <end position="377"/>
    </location>
</feature>
<dbReference type="AlphaFoldDB" id="A0A0C9XTX6"/>
<gene>
    <name evidence="3" type="ORF">K443DRAFT_577083</name>
</gene>
<dbReference type="Proteomes" id="UP000054477">
    <property type="component" value="Unassembled WGS sequence"/>
</dbReference>
<dbReference type="Pfam" id="PF12152">
    <property type="entry name" value="eIF_4G1"/>
    <property type="match status" value="1"/>
</dbReference>
<sequence>MSPKPELNANVKHGRFRYDRDFLLQFRGVCIQKPDMLPPLESFGLKPLDQASLGTRGRSGAAAPPRQASVGLSLGPSSGLGKSSPTNLPSMGNFTTSGSNLSSNERFANASQGGADGRDRTRSERRSHRNEMKKAQQGDGSDFNDFQANAQNVRLEPVAPRQVSANRWDRKAIQVDSDSPEIVDRKVKALLNVVETLSDNSTDSHFLCFEGLTADWADCCSWFYSITVSSHFLQIDCMYRTVIGSKQLIWLNMGSNEDACTLRGYLTHRTMSGNSLVVSHFVSEATFQSAVQACTNKWVRPVSAPANYPVDRPSHFPLEEQPTSPNHVPERSASPLRDTSLLQQMGVTLGERVEGTLPHRHQRGGKRHKKKKALKVD</sequence>
<dbReference type="SUPFAM" id="SSF101489">
    <property type="entry name" value="Eukaryotic initiation factor 4f subunit eIF4g, eIF4e-binding domain"/>
    <property type="match status" value="1"/>
</dbReference>
<feature type="region of interest" description="Disordered" evidence="1">
    <location>
        <begin position="54"/>
        <end position="145"/>
    </location>
</feature>
<dbReference type="STRING" id="1095629.A0A0C9XTX6"/>
<proteinExistence type="predicted"/>
<dbReference type="InterPro" id="IPR036211">
    <property type="entry name" value="eIF4G_eIF4E-bd_sf"/>
</dbReference>
<evidence type="ECO:0000256" key="1">
    <source>
        <dbReference type="SAM" id="MobiDB-lite"/>
    </source>
</evidence>
<organism evidence="3 4">
    <name type="scientific">Laccaria amethystina LaAM-08-1</name>
    <dbReference type="NCBI Taxonomy" id="1095629"/>
    <lineage>
        <taxon>Eukaryota</taxon>
        <taxon>Fungi</taxon>
        <taxon>Dikarya</taxon>
        <taxon>Basidiomycota</taxon>
        <taxon>Agaricomycotina</taxon>
        <taxon>Agaricomycetes</taxon>
        <taxon>Agaricomycetidae</taxon>
        <taxon>Agaricales</taxon>
        <taxon>Agaricineae</taxon>
        <taxon>Hydnangiaceae</taxon>
        <taxon>Laccaria</taxon>
    </lineage>
</organism>
<accession>A0A0C9XTX6</accession>
<dbReference type="HOGENOM" id="CLU_733766_0_0_1"/>